<reference evidence="3 4" key="1">
    <citation type="journal article" date="2016" name="Nat. Commun.">
        <title>Thousands of microbial genomes shed light on interconnected biogeochemical processes in an aquifer system.</title>
        <authorList>
            <person name="Anantharaman K."/>
            <person name="Brown C.T."/>
            <person name="Hug L.A."/>
            <person name="Sharon I."/>
            <person name="Castelle C.J."/>
            <person name="Probst A.J."/>
            <person name="Thomas B.C."/>
            <person name="Singh A."/>
            <person name="Wilkins M.J."/>
            <person name="Karaoz U."/>
            <person name="Brodie E.L."/>
            <person name="Williams K.H."/>
            <person name="Hubbard S.S."/>
            <person name="Banfield J.F."/>
        </authorList>
    </citation>
    <scope>NUCLEOTIDE SEQUENCE [LARGE SCALE GENOMIC DNA]</scope>
</reference>
<dbReference type="CDD" id="cd01127">
    <property type="entry name" value="TrwB_TraG_TraD_VirD4"/>
    <property type="match status" value="1"/>
</dbReference>
<comment type="caution">
    <text evidence="3">The sequence shown here is derived from an EMBL/GenBank/DDBJ whole genome shotgun (WGS) entry which is preliminary data.</text>
</comment>
<dbReference type="InterPro" id="IPR043964">
    <property type="entry name" value="P-loop_TraG"/>
</dbReference>
<feature type="domain" description="TraG P-loop" evidence="2">
    <location>
        <begin position="232"/>
        <end position="301"/>
    </location>
</feature>
<evidence type="ECO:0000313" key="3">
    <source>
        <dbReference type="EMBL" id="OGZ40424.1"/>
    </source>
</evidence>
<evidence type="ECO:0000313" key="4">
    <source>
        <dbReference type="Proteomes" id="UP000177126"/>
    </source>
</evidence>
<accession>A0A1G2FQR0</accession>
<dbReference type="Pfam" id="PF19044">
    <property type="entry name" value="P-loop_TraG"/>
    <property type="match status" value="2"/>
</dbReference>
<evidence type="ECO:0000256" key="1">
    <source>
        <dbReference type="SAM" id="Coils"/>
    </source>
</evidence>
<dbReference type="AlphaFoldDB" id="A0A1G2FQR0"/>
<dbReference type="PANTHER" id="PTHR30121:SF6">
    <property type="entry name" value="SLR6007 PROTEIN"/>
    <property type="match status" value="1"/>
</dbReference>
<dbReference type="Gene3D" id="1.10.8.730">
    <property type="match status" value="1"/>
</dbReference>
<proteinExistence type="predicted"/>
<name>A0A1G2FQR0_9BACT</name>
<dbReference type="PANTHER" id="PTHR30121">
    <property type="entry name" value="UNCHARACTERIZED PROTEIN YJGR-RELATED"/>
    <property type="match status" value="1"/>
</dbReference>
<feature type="coiled-coil region" evidence="1">
    <location>
        <begin position="79"/>
        <end position="127"/>
    </location>
</feature>
<dbReference type="InterPro" id="IPR051162">
    <property type="entry name" value="T4SS_component"/>
</dbReference>
<feature type="domain" description="TraG P-loop" evidence="2">
    <location>
        <begin position="390"/>
        <end position="535"/>
    </location>
</feature>
<dbReference type="SUPFAM" id="SSF52540">
    <property type="entry name" value="P-loop containing nucleoside triphosphate hydrolases"/>
    <property type="match status" value="1"/>
</dbReference>
<sequence length="584" mass="65752">MPFSVTAASAGPSLKDLISPAGIKIESNLLQIGDKFSRSLFVFTYPRYLATSWFSPIMSIDKEFNVSMFVHPIETPWIMNQLKKKVVQVQAQISERQEKGLVRDPMLETALNDIEALRDNLLQGNEKFFKFGLYLTIFGDSAKELDDIENEIRSLLEGRMVYIKPASFQQEQGFNSSLPMFKDELQIHTSMNTGPVSSAFPFVSVNLSDNKGVLYGINRHNNSLIIFDRFSLENANSVVFAKSGSGKSYTVKLEVLRSMMMGTEVIIIDPENEYQYLTETVGGSFIKISLNSPHRLNPFDLPVPPKDEQPGDVLRSTIINLVGLLRIMLGGLSPEEDAIIDRAISETYASRDITVQSDFSKITPPQLSDLHAILKNMEGGASLASRLERFTTGSYSGLFNQQTNVELKNKLVTFSIRDLEEELRPIAMYIVLHYIWNIIRSELKRRILVVDEAWVMMRHDDAASFLFGIAKRCRKYYLGLTTITQDVADFMSSPYGKPIVTNSSLQILLRQSPATIDIIQKTFNLTEQEKYLLLECSVGEGIFFAGLQHAAIKVVASYTEDQIITSDPRQLLEIAKAKEELAEQ</sequence>
<keyword evidence="1" id="KW-0175">Coiled coil</keyword>
<evidence type="ECO:0000259" key="2">
    <source>
        <dbReference type="Pfam" id="PF19044"/>
    </source>
</evidence>
<dbReference type="InterPro" id="IPR027417">
    <property type="entry name" value="P-loop_NTPase"/>
</dbReference>
<dbReference type="EMBL" id="MHNF01000033">
    <property type="protein sequence ID" value="OGZ40424.1"/>
    <property type="molecule type" value="Genomic_DNA"/>
</dbReference>
<protein>
    <submittedName>
        <fullName evidence="3">Conjugal transfer protein TraC</fullName>
    </submittedName>
</protein>
<gene>
    <name evidence="3" type="ORF">A3B04_02280</name>
</gene>
<organism evidence="3 4">
    <name type="scientific">Candidatus Portnoybacteria bacterium RIFCSPLOWO2_02_FULL_39_11</name>
    <dbReference type="NCBI Taxonomy" id="1802001"/>
    <lineage>
        <taxon>Bacteria</taxon>
        <taxon>Candidatus Portnoyibacteriota</taxon>
    </lineage>
</organism>
<dbReference type="Gene3D" id="3.40.50.300">
    <property type="entry name" value="P-loop containing nucleotide triphosphate hydrolases"/>
    <property type="match status" value="1"/>
</dbReference>
<dbReference type="Proteomes" id="UP000177126">
    <property type="component" value="Unassembled WGS sequence"/>
</dbReference>
<dbReference type="NCBIfam" id="NF045971">
    <property type="entry name" value="conju_CD1110"/>
    <property type="match status" value="1"/>
</dbReference>